<evidence type="ECO:0000313" key="1">
    <source>
        <dbReference type="EMBL" id="KAK1869490.1"/>
    </source>
</evidence>
<gene>
    <name evidence="1" type="ORF">I4F81_011966</name>
</gene>
<accession>A0ACC3CH08</accession>
<comment type="caution">
    <text evidence="1">The sequence shown here is derived from an EMBL/GenBank/DDBJ whole genome shotgun (WGS) entry which is preliminary data.</text>
</comment>
<dbReference type="EMBL" id="CM020620">
    <property type="protein sequence ID" value="KAK1869490.1"/>
    <property type="molecule type" value="Genomic_DNA"/>
</dbReference>
<proteinExistence type="predicted"/>
<name>A0ACC3CH08_PYRYE</name>
<protein>
    <submittedName>
        <fullName evidence="1">Uncharacterized protein</fullName>
    </submittedName>
</protein>
<dbReference type="Proteomes" id="UP000798662">
    <property type="component" value="Chromosome 3"/>
</dbReference>
<keyword evidence="2" id="KW-1185">Reference proteome</keyword>
<reference evidence="1" key="1">
    <citation type="submission" date="2019-11" db="EMBL/GenBank/DDBJ databases">
        <title>Nori genome reveals adaptations in red seaweeds to the harsh intertidal environment.</title>
        <authorList>
            <person name="Wang D."/>
            <person name="Mao Y."/>
        </authorList>
    </citation>
    <scope>NUCLEOTIDE SEQUENCE</scope>
    <source>
        <tissue evidence="1">Gametophyte</tissue>
    </source>
</reference>
<evidence type="ECO:0000313" key="2">
    <source>
        <dbReference type="Proteomes" id="UP000798662"/>
    </source>
</evidence>
<organism evidence="1 2">
    <name type="scientific">Pyropia yezoensis</name>
    <name type="common">Susabi-nori</name>
    <name type="synonym">Porphyra yezoensis</name>
    <dbReference type="NCBI Taxonomy" id="2788"/>
    <lineage>
        <taxon>Eukaryota</taxon>
        <taxon>Rhodophyta</taxon>
        <taxon>Bangiophyceae</taxon>
        <taxon>Bangiales</taxon>
        <taxon>Bangiaceae</taxon>
        <taxon>Pyropia</taxon>
    </lineage>
</organism>
<sequence>MATADRRTGNAVDADVRKGGHRRGAVELCMHSHCWLCAHRRVVYHVLSCGISAACWLGSRYVYSPWILVAGHGRAGRQTMLTLVHGAEWVASILAARHHRLTVDATIAWPRAPPQLPPVLWGEPGEEEQLPGAASPGWTLRGGFVVHPAGGAAHTQPRPVAPAPSLGGGSTLLQTGLDA</sequence>